<reference evidence="1" key="1">
    <citation type="submission" date="2018-02" db="EMBL/GenBank/DDBJ databases">
        <title>Rhizophora mucronata_Transcriptome.</title>
        <authorList>
            <person name="Meera S.P."/>
            <person name="Sreeshan A."/>
            <person name="Augustine A."/>
        </authorList>
    </citation>
    <scope>NUCLEOTIDE SEQUENCE</scope>
    <source>
        <tissue evidence="1">Leaf</tissue>
    </source>
</reference>
<name>A0A2P2QMV5_RHIMU</name>
<organism evidence="1">
    <name type="scientific">Rhizophora mucronata</name>
    <name type="common">Asiatic mangrove</name>
    <dbReference type="NCBI Taxonomy" id="61149"/>
    <lineage>
        <taxon>Eukaryota</taxon>
        <taxon>Viridiplantae</taxon>
        <taxon>Streptophyta</taxon>
        <taxon>Embryophyta</taxon>
        <taxon>Tracheophyta</taxon>
        <taxon>Spermatophyta</taxon>
        <taxon>Magnoliopsida</taxon>
        <taxon>eudicotyledons</taxon>
        <taxon>Gunneridae</taxon>
        <taxon>Pentapetalae</taxon>
        <taxon>rosids</taxon>
        <taxon>fabids</taxon>
        <taxon>Malpighiales</taxon>
        <taxon>Rhizophoraceae</taxon>
        <taxon>Rhizophora</taxon>
    </lineage>
</organism>
<dbReference type="EMBL" id="GGEC01087852">
    <property type="protein sequence ID" value="MBX68336.1"/>
    <property type="molecule type" value="Transcribed_RNA"/>
</dbReference>
<proteinExistence type="predicted"/>
<evidence type="ECO:0000313" key="1">
    <source>
        <dbReference type="EMBL" id="MBX68336.1"/>
    </source>
</evidence>
<accession>A0A2P2QMV5</accession>
<dbReference type="AlphaFoldDB" id="A0A2P2QMV5"/>
<sequence>MEHKSLHAWLMDVPQISANAGTIIGDIRFVNCILRLLRSLSKARNNGSVSSAAGSTL</sequence>
<protein>
    <submittedName>
        <fullName evidence="1">Uncharacterized protein</fullName>
    </submittedName>
</protein>